<dbReference type="PANTHER" id="PTHR47019:SF1">
    <property type="entry name" value="LIPID II FLIPPASE MURJ"/>
    <property type="match status" value="1"/>
</dbReference>
<comment type="subcellular location">
    <subcellularLocation>
        <location evidence="1">Cell membrane</location>
        <topology evidence="1">Multi-pass membrane protein</topology>
    </subcellularLocation>
</comment>
<gene>
    <name evidence="9" type="ORF">COP05_06285</name>
</gene>
<feature type="transmembrane region" description="Helical" evidence="8">
    <location>
        <begin position="480"/>
        <end position="502"/>
    </location>
</feature>
<organism evidence="9 10">
    <name type="scientific">Dermabacter jinjuensis</name>
    <dbReference type="NCBI Taxonomy" id="1667168"/>
    <lineage>
        <taxon>Bacteria</taxon>
        <taxon>Bacillati</taxon>
        <taxon>Actinomycetota</taxon>
        <taxon>Actinomycetes</taxon>
        <taxon>Micrococcales</taxon>
        <taxon>Dermabacteraceae</taxon>
        <taxon>Dermabacter</taxon>
    </lineage>
</organism>
<dbReference type="EMBL" id="CP023482">
    <property type="protein sequence ID" value="ATH96734.1"/>
    <property type="molecule type" value="Genomic_DNA"/>
</dbReference>
<dbReference type="PRINTS" id="PR01806">
    <property type="entry name" value="VIRFACTRMVIN"/>
</dbReference>
<dbReference type="InterPro" id="IPR004268">
    <property type="entry name" value="MurJ"/>
</dbReference>
<evidence type="ECO:0000313" key="9">
    <source>
        <dbReference type="EMBL" id="ATH96734.1"/>
    </source>
</evidence>
<feature type="transmembrane region" description="Helical" evidence="8">
    <location>
        <begin position="222"/>
        <end position="243"/>
    </location>
</feature>
<sequence>MGAVMSASSRTPSLVRATGLIAVITVLARLAGFARYLVFGASVGAGEIGTAYASANLVPSVVFEVAAGGALASMVIPLIAGLLDEPCRPREGGSRVAPRGNASSIVSALLTWSVLLTLILALVLWALAPTLARAILGTGAQAADAAAIDLGARLMRVFALQLPFYAITIVLGAYLQARRKFLWPALAPLISSLVVMATYGLYALTVPVGVSAGTLSNLSEAALGWGTTLGVVAMAVCVVFPALRSGFVYTPQLALTRGVRARALGLAGSGVATVGAQQLTTALILALSVRAGGTGTLPLFQYGQAVYLLPYAVLLVPVMTSVFPELSELRALGDRAKFSALTLRSVQAVVAFAAVGGAALWGAGLPIDKFFVAIDRAGIRGVGAVTAALATGLIAYGIVMLTARVLNAALRPGESLAIGATGWGIAGVLILVTVVTSPPRSTATAGVLFGLCISIGMWIAAIGGLNIVRERIMVREHVRPLFTTVLASVVASVLGSIAGLALAQLASDAFRGAWGSLVLGLGTGTAGAAVCLGVLMIADRSLAAPIVELGARIVKATKKG</sequence>
<keyword evidence="3 8" id="KW-0812">Transmembrane</keyword>
<keyword evidence="10" id="KW-1185">Reference proteome</keyword>
<dbReference type="PANTHER" id="PTHR47019">
    <property type="entry name" value="LIPID II FLIPPASE MURJ"/>
    <property type="match status" value="1"/>
</dbReference>
<reference evidence="9 10" key="1">
    <citation type="journal article" date="2016" name="Int. J. Syst. Evol. Microbiol.">
        <title>Dermabacter jinjuensis sp. nov., a novel species of the genus Dermabacter isolated from a clinical specimen.</title>
        <authorList>
            <person name="Park Y.K."/>
            <person name="Lee K.M."/>
            <person name="Lee W.K."/>
            <person name="Cho M.J."/>
            <person name="Lee H.S."/>
            <person name="Cho Y.G."/>
            <person name="Lee Y.C."/>
            <person name="Lee W.K."/>
            <person name="Seong W.K."/>
            <person name="Hwang K.J."/>
        </authorList>
    </citation>
    <scope>NUCLEOTIDE SEQUENCE [LARGE SCALE GENOMIC DNA]</scope>
    <source>
        <strain evidence="9 10">32T</strain>
    </source>
</reference>
<feature type="transmembrane region" description="Helical" evidence="8">
    <location>
        <begin position="264"/>
        <end position="287"/>
    </location>
</feature>
<evidence type="ECO:0000256" key="1">
    <source>
        <dbReference type="ARBA" id="ARBA00004651"/>
    </source>
</evidence>
<feature type="transmembrane region" description="Helical" evidence="8">
    <location>
        <begin position="61"/>
        <end position="83"/>
    </location>
</feature>
<feature type="transmembrane region" description="Helical" evidence="8">
    <location>
        <begin position="154"/>
        <end position="174"/>
    </location>
</feature>
<protein>
    <recommendedName>
        <fullName evidence="11">Peptidoglycan lipid II flippase</fullName>
    </recommendedName>
</protein>
<feature type="transmembrane region" description="Helical" evidence="8">
    <location>
        <begin position="415"/>
        <end position="435"/>
    </location>
</feature>
<evidence type="ECO:0000256" key="8">
    <source>
        <dbReference type="SAM" id="Phobius"/>
    </source>
</evidence>
<feature type="transmembrane region" description="Helical" evidence="8">
    <location>
        <begin position="338"/>
        <end position="361"/>
    </location>
</feature>
<evidence type="ECO:0000256" key="4">
    <source>
        <dbReference type="ARBA" id="ARBA00022960"/>
    </source>
</evidence>
<keyword evidence="5" id="KW-0573">Peptidoglycan synthesis</keyword>
<proteinExistence type="predicted"/>
<dbReference type="Proteomes" id="UP000815698">
    <property type="component" value="Chromosome"/>
</dbReference>
<feature type="transmembrane region" description="Helical" evidence="8">
    <location>
        <begin position="181"/>
        <end position="202"/>
    </location>
</feature>
<feature type="transmembrane region" description="Helical" evidence="8">
    <location>
        <begin position="307"/>
        <end position="326"/>
    </location>
</feature>
<dbReference type="Pfam" id="PF03023">
    <property type="entry name" value="MurJ"/>
    <property type="match status" value="1"/>
</dbReference>
<keyword evidence="7 8" id="KW-0472">Membrane</keyword>
<keyword evidence="2" id="KW-1003">Cell membrane</keyword>
<evidence type="ECO:0000256" key="7">
    <source>
        <dbReference type="ARBA" id="ARBA00023136"/>
    </source>
</evidence>
<name>A0ABM6PMI2_9MICO</name>
<feature type="transmembrane region" description="Helical" evidence="8">
    <location>
        <begin position="447"/>
        <end position="468"/>
    </location>
</feature>
<evidence type="ECO:0008006" key="11">
    <source>
        <dbReference type="Google" id="ProtNLM"/>
    </source>
</evidence>
<feature type="transmembrane region" description="Helical" evidence="8">
    <location>
        <begin position="514"/>
        <end position="538"/>
    </location>
</feature>
<evidence type="ECO:0000256" key="2">
    <source>
        <dbReference type="ARBA" id="ARBA00022475"/>
    </source>
</evidence>
<evidence type="ECO:0000256" key="6">
    <source>
        <dbReference type="ARBA" id="ARBA00022989"/>
    </source>
</evidence>
<feature type="transmembrane region" description="Helical" evidence="8">
    <location>
        <begin position="104"/>
        <end position="128"/>
    </location>
</feature>
<dbReference type="InterPro" id="IPR051050">
    <property type="entry name" value="Lipid_II_flippase_MurJ/MviN"/>
</dbReference>
<accession>A0ABM6PMI2</accession>
<evidence type="ECO:0000256" key="5">
    <source>
        <dbReference type="ARBA" id="ARBA00022984"/>
    </source>
</evidence>
<keyword evidence="4" id="KW-0133">Cell shape</keyword>
<keyword evidence="6 8" id="KW-1133">Transmembrane helix</keyword>
<evidence type="ECO:0000256" key="3">
    <source>
        <dbReference type="ARBA" id="ARBA00022692"/>
    </source>
</evidence>
<evidence type="ECO:0000313" key="10">
    <source>
        <dbReference type="Proteomes" id="UP000815698"/>
    </source>
</evidence>
<feature type="transmembrane region" description="Helical" evidence="8">
    <location>
        <begin position="381"/>
        <end position="403"/>
    </location>
</feature>